<dbReference type="EMBL" id="VSSQ01135406">
    <property type="protein sequence ID" value="MPN60311.1"/>
    <property type="molecule type" value="Genomic_DNA"/>
</dbReference>
<sequence>MPAQWVPWPPLSAKLPPTKAEQATPYMSKSTPILSMIRTSQPSASVESLIVIYSSGTSEATAPALSGWRGAMTSLSSGRFFRSIPKAAMTFSSSPVCVLPAMNIGRSGAPNFSRQPSRAAAFFLASSASTLLSPRTWSFFSSTPTAASLLASSSSRR</sequence>
<gene>
    <name evidence="1" type="ORF">SDC9_208039</name>
</gene>
<protein>
    <submittedName>
        <fullName evidence="1">Uncharacterized protein</fullName>
    </submittedName>
</protein>
<organism evidence="1">
    <name type="scientific">bioreactor metagenome</name>
    <dbReference type="NCBI Taxonomy" id="1076179"/>
    <lineage>
        <taxon>unclassified sequences</taxon>
        <taxon>metagenomes</taxon>
        <taxon>ecological metagenomes</taxon>
    </lineage>
</organism>
<reference evidence="1" key="1">
    <citation type="submission" date="2019-08" db="EMBL/GenBank/DDBJ databases">
        <authorList>
            <person name="Kucharzyk K."/>
            <person name="Murdoch R.W."/>
            <person name="Higgins S."/>
            <person name="Loffler F."/>
        </authorList>
    </citation>
    <scope>NUCLEOTIDE SEQUENCE</scope>
</reference>
<name>A0A645J9M1_9ZZZZ</name>
<evidence type="ECO:0000313" key="1">
    <source>
        <dbReference type="EMBL" id="MPN60311.1"/>
    </source>
</evidence>
<accession>A0A645J9M1</accession>
<dbReference type="AlphaFoldDB" id="A0A645J9M1"/>
<proteinExistence type="predicted"/>
<comment type="caution">
    <text evidence="1">The sequence shown here is derived from an EMBL/GenBank/DDBJ whole genome shotgun (WGS) entry which is preliminary data.</text>
</comment>